<dbReference type="EMBL" id="MKFU01000005">
    <property type="protein sequence ID" value="OHY94800.1"/>
    <property type="molecule type" value="Genomic_DNA"/>
</dbReference>
<dbReference type="RefSeq" id="WP_042019662.1">
    <property type="nucleotide sequence ID" value="NZ_CDBW01000013.1"/>
</dbReference>
<dbReference type="OrthoDB" id="5815618at2"/>
<keyword evidence="1" id="KW-0472">Membrane</keyword>
<gene>
    <name evidence="2" type="ORF">BJD16_10235</name>
</gene>
<sequence>MSMKPMAPSMPQNGMMRDASGFSLIELVIVIVILGILAVTALPRFLDVTDEAKKASVEGVSGGFATGVSLVRAQWEAEGRAKQDSLNTVLYDGSRFYLTTPTDSQISNGELSPGYPMDSAASGTPDVDPTNLTADRCLNIWEGLLQNPPKATASFNEVRGSGNDLKYYATVSSNGLSSVCRYYLVNSLSKGSDGKYQDPQGKTDAFMSFSYRPASGQVTTNIN</sequence>
<keyword evidence="1" id="KW-1133">Transmembrane helix</keyword>
<comment type="caution">
    <text evidence="2">The sequence shown here is derived from an EMBL/GenBank/DDBJ whole genome shotgun (WGS) entry which is preliminary data.</text>
</comment>
<dbReference type="STRING" id="646.BJD16_10235"/>
<dbReference type="Gene3D" id="3.30.700.10">
    <property type="entry name" value="Glycoprotein, Type 4 Pilin"/>
    <property type="match status" value="1"/>
</dbReference>
<evidence type="ECO:0000256" key="1">
    <source>
        <dbReference type="SAM" id="Phobius"/>
    </source>
</evidence>
<name>A0A1S2D1G4_AERSO</name>
<proteinExistence type="predicted"/>
<evidence type="ECO:0000313" key="3">
    <source>
        <dbReference type="Proteomes" id="UP000179934"/>
    </source>
</evidence>
<dbReference type="SUPFAM" id="SSF54523">
    <property type="entry name" value="Pili subunits"/>
    <property type="match status" value="1"/>
</dbReference>
<dbReference type="Pfam" id="PF07963">
    <property type="entry name" value="N_methyl"/>
    <property type="match status" value="1"/>
</dbReference>
<dbReference type="GeneID" id="58921650"/>
<dbReference type="NCBIfam" id="TIGR02532">
    <property type="entry name" value="IV_pilin_GFxxxE"/>
    <property type="match status" value="1"/>
</dbReference>
<accession>A0A1S2D1G4</accession>
<dbReference type="InterPro" id="IPR012902">
    <property type="entry name" value="N_methyl_site"/>
</dbReference>
<dbReference type="AlphaFoldDB" id="A0A1S2D1G4"/>
<dbReference type="Proteomes" id="UP000179934">
    <property type="component" value="Unassembled WGS sequence"/>
</dbReference>
<organism evidence="2 3">
    <name type="scientific">Aeromonas sobria</name>
    <dbReference type="NCBI Taxonomy" id="646"/>
    <lineage>
        <taxon>Bacteria</taxon>
        <taxon>Pseudomonadati</taxon>
        <taxon>Pseudomonadota</taxon>
        <taxon>Gammaproteobacteria</taxon>
        <taxon>Aeromonadales</taxon>
        <taxon>Aeromonadaceae</taxon>
        <taxon>Aeromonas</taxon>
    </lineage>
</organism>
<feature type="transmembrane region" description="Helical" evidence="1">
    <location>
        <begin position="21"/>
        <end position="46"/>
    </location>
</feature>
<protein>
    <submittedName>
        <fullName evidence="2">MSHA biogenesis protein MshB</fullName>
    </submittedName>
</protein>
<keyword evidence="1" id="KW-0812">Transmembrane</keyword>
<evidence type="ECO:0000313" key="2">
    <source>
        <dbReference type="EMBL" id="OHY94800.1"/>
    </source>
</evidence>
<reference evidence="2 3" key="1">
    <citation type="submission" date="2016-09" db="EMBL/GenBank/DDBJ databases">
        <title>Draft Genome Sequence of Aeromonas sobria Strain 08005, Isolated from Sick Rana catesbeiana.</title>
        <authorList>
            <person name="Yang Q."/>
        </authorList>
    </citation>
    <scope>NUCLEOTIDE SEQUENCE [LARGE SCALE GENOMIC DNA]</scope>
    <source>
        <strain evidence="2 3">08005</strain>
    </source>
</reference>
<dbReference type="PROSITE" id="PS00409">
    <property type="entry name" value="PROKAR_NTER_METHYL"/>
    <property type="match status" value="1"/>
</dbReference>
<dbReference type="InterPro" id="IPR045584">
    <property type="entry name" value="Pilin-like"/>
</dbReference>